<evidence type="ECO:0000256" key="6">
    <source>
        <dbReference type="ARBA" id="ARBA00022989"/>
    </source>
</evidence>
<evidence type="ECO:0000256" key="2">
    <source>
        <dbReference type="ARBA" id="ARBA00022475"/>
    </source>
</evidence>
<evidence type="ECO:0000313" key="9">
    <source>
        <dbReference type="EMBL" id="OGC48534.1"/>
    </source>
</evidence>
<feature type="transmembrane region" description="Helical" evidence="8">
    <location>
        <begin position="206"/>
        <end position="224"/>
    </location>
</feature>
<keyword evidence="7 8" id="KW-0472">Membrane</keyword>
<evidence type="ECO:0000313" key="10">
    <source>
        <dbReference type="Proteomes" id="UP000177371"/>
    </source>
</evidence>
<comment type="caution">
    <text evidence="9">The sequence shown here is derived from an EMBL/GenBank/DDBJ whole genome shotgun (WGS) entry which is preliminary data.</text>
</comment>
<evidence type="ECO:0000256" key="3">
    <source>
        <dbReference type="ARBA" id="ARBA00022676"/>
    </source>
</evidence>
<evidence type="ECO:0000256" key="1">
    <source>
        <dbReference type="ARBA" id="ARBA00004651"/>
    </source>
</evidence>
<dbReference type="AlphaFoldDB" id="A0A1F4UUA0"/>
<keyword evidence="4" id="KW-0808">Transferase</keyword>
<feature type="transmembrane region" description="Helical" evidence="8">
    <location>
        <begin position="312"/>
        <end position="330"/>
    </location>
</feature>
<keyword evidence="5 8" id="KW-0812">Transmembrane</keyword>
<dbReference type="Proteomes" id="UP000177371">
    <property type="component" value="Unassembled WGS sequence"/>
</dbReference>
<keyword evidence="6 8" id="KW-1133">Transmembrane helix</keyword>
<dbReference type="GO" id="GO:0016763">
    <property type="term" value="F:pentosyltransferase activity"/>
    <property type="evidence" value="ECO:0007669"/>
    <property type="project" value="TreeGrafter"/>
</dbReference>
<keyword evidence="2" id="KW-1003">Cell membrane</keyword>
<feature type="transmembrane region" description="Helical" evidence="8">
    <location>
        <begin position="336"/>
        <end position="356"/>
    </location>
</feature>
<feature type="transmembrane region" description="Helical" evidence="8">
    <location>
        <begin position="166"/>
        <end position="186"/>
    </location>
</feature>
<dbReference type="EMBL" id="MEUT01000068">
    <property type="protein sequence ID" value="OGC48534.1"/>
    <property type="molecule type" value="Genomic_DNA"/>
</dbReference>
<dbReference type="STRING" id="1802610.A2W32_00565"/>
<feature type="transmembrane region" description="Helical" evidence="8">
    <location>
        <begin position="287"/>
        <end position="305"/>
    </location>
</feature>
<evidence type="ECO:0008006" key="11">
    <source>
        <dbReference type="Google" id="ProtNLM"/>
    </source>
</evidence>
<sequence length="492" mass="57074">MNLLKKIINFSLPNWLIAMLVLVFILRIPSFFEPFSYGDEMIYLTLGEAIRQGLVLYRDIHDNKPPLLYILAAIAGNVFWFRAILAFWNIIYIVIFWVLLKRLLPKNPKGQKVGTFIFAILSTIPLFEGQIANSEVFMIGFSILAFLILLSNNLNTNKILGAGIMFSIATLFKVPAAFEMPVIVILWSFKEKFNLKGLLKVSKKTIILLLGFIAPILLTFVWYFSRNGLSEYIGAAFVQNVGYLSSWRPDDIQKSFIDRNLPLLIRGFIVFATVTILYIYRKKLSPTFIFATIWLLLSLFAATLSERPYPHYLMQTVPPLSILVAILFTTPNKEQVFSIIPLFIFGVTPFYFKFWYYPTSSYYNRFLEFATGRVTIEEYFKKFDTKLPRNYKVAEFLTTMTKPDDRVFVWGSTSTIYALSKRLPPIKYVTDYHVKDFYSPEIVLKDLATSPPFVIVLLPEADNFPQLKNFLIDNYLRIKTIDNAEIWHLMRR</sequence>
<feature type="transmembrane region" description="Helical" evidence="8">
    <location>
        <begin position="12"/>
        <end position="32"/>
    </location>
</feature>
<proteinExistence type="predicted"/>
<name>A0A1F4UUA0_UNCKA</name>
<feature type="transmembrane region" description="Helical" evidence="8">
    <location>
        <begin position="67"/>
        <end position="100"/>
    </location>
</feature>
<accession>A0A1F4UUA0</accession>
<feature type="transmembrane region" description="Helical" evidence="8">
    <location>
        <begin position="263"/>
        <end position="281"/>
    </location>
</feature>
<organism evidence="9 10">
    <name type="scientific">candidate division WWE3 bacterium RBG_16_37_10</name>
    <dbReference type="NCBI Taxonomy" id="1802610"/>
    <lineage>
        <taxon>Bacteria</taxon>
        <taxon>Katanobacteria</taxon>
    </lineage>
</organism>
<dbReference type="PANTHER" id="PTHR33908:SF11">
    <property type="entry name" value="MEMBRANE PROTEIN"/>
    <property type="match status" value="1"/>
</dbReference>
<dbReference type="GO" id="GO:0009103">
    <property type="term" value="P:lipopolysaccharide biosynthetic process"/>
    <property type="evidence" value="ECO:0007669"/>
    <property type="project" value="UniProtKB-ARBA"/>
</dbReference>
<gene>
    <name evidence="9" type="ORF">A2W32_00565</name>
</gene>
<comment type="subcellular location">
    <subcellularLocation>
        <location evidence="1">Cell membrane</location>
        <topology evidence="1">Multi-pass membrane protein</topology>
    </subcellularLocation>
</comment>
<feature type="transmembrane region" description="Helical" evidence="8">
    <location>
        <begin position="112"/>
        <end position="131"/>
    </location>
</feature>
<feature type="transmembrane region" description="Helical" evidence="8">
    <location>
        <begin position="137"/>
        <end position="154"/>
    </location>
</feature>
<evidence type="ECO:0000256" key="5">
    <source>
        <dbReference type="ARBA" id="ARBA00022692"/>
    </source>
</evidence>
<dbReference type="PANTHER" id="PTHR33908">
    <property type="entry name" value="MANNOSYLTRANSFERASE YKCB-RELATED"/>
    <property type="match status" value="1"/>
</dbReference>
<evidence type="ECO:0000256" key="4">
    <source>
        <dbReference type="ARBA" id="ARBA00022679"/>
    </source>
</evidence>
<evidence type="ECO:0000256" key="7">
    <source>
        <dbReference type="ARBA" id="ARBA00023136"/>
    </source>
</evidence>
<evidence type="ECO:0000256" key="8">
    <source>
        <dbReference type="SAM" id="Phobius"/>
    </source>
</evidence>
<reference evidence="9 10" key="1">
    <citation type="journal article" date="2016" name="Nat. Commun.">
        <title>Thousands of microbial genomes shed light on interconnected biogeochemical processes in an aquifer system.</title>
        <authorList>
            <person name="Anantharaman K."/>
            <person name="Brown C.T."/>
            <person name="Hug L.A."/>
            <person name="Sharon I."/>
            <person name="Castelle C.J."/>
            <person name="Probst A.J."/>
            <person name="Thomas B.C."/>
            <person name="Singh A."/>
            <person name="Wilkins M.J."/>
            <person name="Karaoz U."/>
            <person name="Brodie E.L."/>
            <person name="Williams K.H."/>
            <person name="Hubbard S.S."/>
            <person name="Banfield J.F."/>
        </authorList>
    </citation>
    <scope>NUCLEOTIDE SEQUENCE [LARGE SCALE GENOMIC DNA]</scope>
</reference>
<dbReference type="InterPro" id="IPR050297">
    <property type="entry name" value="LipidA_mod_glycosyltrf_83"/>
</dbReference>
<protein>
    <recommendedName>
        <fullName evidence="11">Glycosyltransferase RgtA/B/C/D-like domain-containing protein</fullName>
    </recommendedName>
</protein>
<keyword evidence="3" id="KW-0328">Glycosyltransferase</keyword>
<dbReference type="GO" id="GO:0005886">
    <property type="term" value="C:plasma membrane"/>
    <property type="evidence" value="ECO:0007669"/>
    <property type="project" value="UniProtKB-SubCell"/>
</dbReference>